<evidence type="ECO:0000313" key="1">
    <source>
        <dbReference type="EMBL" id="KAJ8541233.1"/>
    </source>
</evidence>
<dbReference type="GO" id="GO:0004553">
    <property type="term" value="F:hydrolase activity, hydrolyzing O-glycosyl compounds"/>
    <property type="evidence" value="ECO:0007669"/>
    <property type="project" value="InterPro"/>
</dbReference>
<proteinExistence type="predicted"/>
<keyword evidence="2" id="KW-1185">Reference proteome</keyword>
<dbReference type="GO" id="GO:0005975">
    <property type="term" value="P:carbohydrate metabolic process"/>
    <property type="evidence" value="ECO:0007669"/>
    <property type="project" value="InterPro"/>
</dbReference>
<dbReference type="OrthoDB" id="3055998at2759"/>
<sequence length="118" mass="13431">MLVLPIWFTEVDVSDNEYIKADDLEVMLREAYAHPDVEEGDLNEAGKRYLALKHEWLSHAHGHIDEQGQFSFSGFHGSYEVEVITVSKKITKKFVVDKGDDALVIIVLPLNSSYRIIV</sequence>
<dbReference type="PANTHER" id="PTHR31490:SF1">
    <property type="entry name" value="ENDO-1,4-BETA-XYLANASE 1"/>
    <property type="match status" value="1"/>
</dbReference>
<dbReference type="PANTHER" id="PTHR31490">
    <property type="entry name" value="GLYCOSYL HYDROLASE"/>
    <property type="match status" value="1"/>
</dbReference>
<name>A0A9Q1R540_9SOLA</name>
<dbReference type="InterPro" id="IPR044846">
    <property type="entry name" value="GH10"/>
</dbReference>
<dbReference type="Proteomes" id="UP001152561">
    <property type="component" value="Unassembled WGS sequence"/>
</dbReference>
<accession>A0A9Q1R540</accession>
<reference evidence="2" key="1">
    <citation type="journal article" date="2023" name="Proc. Natl. Acad. Sci. U.S.A.">
        <title>Genomic and structural basis for evolution of tropane alkaloid biosynthesis.</title>
        <authorList>
            <person name="Wanga Y.-J."/>
            <person name="Taina T."/>
            <person name="Yua J.-Y."/>
            <person name="Lia J."/>
            <person name="Xua B."/>
            <person name="Chenc J."/>
            <person name="D'Auriad J.C."/>
            <person name="Huanga J.-P."/>
            <person name="Huanga S.-X."/>
        </authorList>
    </citation>
    <scope>NUCLEOTIDE SEQUENCE [LARGE SCALE GENOMIC DNA]</scope>
    <source>
        <strain evidence="2">cv. KIB-2019</strain>
    </source>
</reference>
<protein>
    <submittedName>
        <fullName evidence="1">Uncharacterized protein</fullName>
    </submittedName>
</protein>
<dbReference type="EMBL" id="JAJAGQ010000015">
    <property type="protein sequence ID" value="KAJ8541233.1"/>
    <property type="molecule type" value="Genomic_DNA"/>
</dbReference>
<dbReference type="AlphaFoldDB" id="A0A9Q1R540"/>
<organism evidence="1 2">
    <name type="scientific">Anisodus acutangulus</name>
    <dbReference type="NCBI Taxonomy" id="402998"/>
    <lineage>
        <taxon>Eukaryota</taxon>
        <taxon>Viridiplantae</taxon>
        <taxon>Streptophyta</taxon>
        <taxon>Embryophyta</taxon>
        <taxon>Tracheophyta</taxon>
        <taxon>Spermatophyta</taxon>
        <taxon>Magnoliopsida</taxon>
        <taxon>eudicotyledons</taxon>
        <taxon>Gunneridae</taxon>
        <taxon>Pentapetalae</taxon>
        <taxon>asterids</taxon>
        <taxon>lamiids</taxon>
        <taxon>Solanales</taxon>
        <taxon>Solanaceae</taxon>
        <taxon>Solanoideae</taxon>
        <taxon>Hyoscyameae</taxon>
        <taxon>Anisodus</taxon>
    </lineage>
</organism>
<evidence type="ECO:0000313" key="2">
    <source>
        <dbReference type="Proteomes" id="UP001152561"/>
    </source>
</evidence>
<comment type="caution">
    <text evidence="1">The sequence shown here is derived from an EMBL/GenBank/DDBJ whole genome shotgun (WGS) entry which is preliminary data.</text>
</comment>
<gene>
    <name evidence="1" type="ORF">K7X08_002049</name>
</gene>